<reference evidence="2 3" key="1">
    <citation type="submission" date="2020-08" db="EMBL/GenBank/DDBJ databases">
        <title>Sequencing the genomes of 1000 actinobacteria strains.</title>
        <authorList>
            <person name="Klenk H.-P."/>
        </authorList>
    </citation>
    <scope>NUCLEOTIDE SEQUENCE [LARGE SCALE GENOMIC DNA]</scope>
    <source>
        <strain evidence="2 3">DSM 45518</strain>
    </source>
</reference>
<dbReference type="AlphaFoldDB" id="A0A7W7CYK9"/>
<proteinExistence type="predicted"/>
<comment type="caution">
    <text evidence="2">The sequence shown here is derived from an EMBL/GenBank/DDBJ whole genome shotgun (WGS) entry which is preliminary data.</text>
</comment>
<name>A0A7W7CYK9_9ACTN</name>
<evidence type="ECO:0000313" key="2">
    <source>
        <dbReference type="EMBL" id="MBB4697036.1"/>
    </source>
</evidence>
<accession>A0A7W7CYK9</accession>
<protein>
    <submittedName>
        <fullName evidence="2">Uncharacterized protein</fullName>
    </submittedName>
</protein>
<gene>
    <name evidence="2" type="ORF">BKA14_007184</name>
</gene>
<feature type="region of interest" description="Disordered" evidence="1">
    <location>
        <begin position="99"/>
        <end position="121"/>
    </location>
</feature>
<evidence type="ECO:0000256" key="1">
    <source>
        <dbReference type="SAM" id="MobiDB-lite"/>
    </source>
</evidence>
<dbReference type="RefSeq" id="WP_239092557.1">
    <property type="nucleotide sequence ID" value="NZ_BOMC01000020.1"/>
</dbReference>
<dbReference type="EMBL" id="JACHMF010000001">
    <property type="protein sequence ID" value="MBB4697036.1"/>
    <property type="molecule type" value="Genomic_DNA"/>
</dbReference>
<organism evidence="2 3">
    <name type="scientific">Paractinoplanes abujensis</name>
    <dbReference type="NCBI Taxonomy" id="882441"/>
    <lineage>
        <taxon>Bacteria</taxon>
        <taxon>Bacillati</taxon>
        <taxon>Actinomycetota</taxon>
        <taxon>Actinomycetes</taxon>
        <taxon>Micromonosporales</taxon>
        <taxon>Micromonosporaceae</taxon>
        <taxon>Paractinoplanes</taxon>
    </lineage>
</organism>
<keyword evidence="3" id="KW-1185">Reference proteome</keyword>
<sequence length="121" mass="12812">MTSLSDAERDACDAMQALAGLAALLRRPAADVPGLDPADPASDDARRLLLSLAEDGGQAAARVLAYLRTQRGAGDGDLVAVPPRLGPWREWVPPRGHVFGLTEARPTPNEVPQPRRSDPGE</sequence>
<dbReference type="Proteomes" id="UP000542742">
    <property type="component" value="Unassembled WGS sequence"/>
</dbReference>
<evidence type="ECO:0000313" key="3">
    <source>
        <dbReference type="Proteomes" id="UP000542742"/>
    </source>
</evidence>